<sequence>MNLPRFVIKGSVAGVISGVILGLFLKTIEIRWNINVYTLLLNVDYIPVFNRFSFSEMVEFSFHLIISVILATILLYVATKHQWTRQQMMVRTIGISLFIGLVLYPTTALSERTPPLTSVPALFCWLFGHLLYGVALSLFYWDKNETQAI</sequence>
<feature type="transmembrane region" description="Helical" evidence="1">
    <location>
        <begin position="6"/>
        <end position="25"/>
    </location>
</feature>
<keyword evidence="1" id="KW-1133">Transmembrane helix</keyword>
<gene>
    <name evidence="2" type="ORF">GFC30_1215</name>
</gene>
<dbReference type="RefSeq" id="WP_066323341.1">
    <property type="nucleotide sequence ID" value="NZ_CP015438.1"/>
</dbReference>
<feature type="transmembrane region" description="Helical" evidence="1">
    <location>
        <begin position="60"/>
        <end position="78"/>
    </location>
</feature>
<feature type="transmembrane region" description="Helical" evidence="1">
    <location>
        <begin position="90"/>
        <end position="107"/>
    </location>
</feature>
<dbReference type="OrthoDB" id="1443299at2"/>
<evidence type="ECO:0000256" key="1">
    <source>
        <dbReference type="SAM" id="Phobius"/>
    </source>
</evidence>
<name>A0A160F4Q7_9BACL</name>
<keyword evidence="1" id="KW-0812">Transmembrane</keyword>
<dbReference type="PATRIC" id="fig|294699.3.peg.1220"/>
<feature type="transmembrane region" description="Helical" evidence="1">
    <location>
        <begin position="119"/>
        <end position="141"/>
    </location>
</feature>
<evidence type="ECO:0000313" key="3">
    <source>
        <dbReference type="Proteomes" id="UP000076865"/>
    </source>
</evidence>
<keyword evidence="3" id="KW-1185">Reference proteome</keyword>
<dbReference type="Proteomes" id="UP000076865">
    <property type="component" value="Chromosome"/>
</dbReference>
<keyword evidence="1" id="KW-0472">Membrane</keyword>
<proteinExistence type="predicted"/>
<reference evidence="2 3" key="1">
    <citation type="journal article" date="2006" name="Syst. Appl. Microbiol.">
        <title>Anoxybacillus amylolyticus sp. nov., a thermophilic amylase producing bacterium isolated from Mount Rittmann (Antarctica).</title>
        <authorList>
            <person name="Poli A."/>
            <person name="Esposito E."/>
            <person name="Lama L."/>
            <person name="Orlando P."/>
            <person name="Nicolaus G."/>
            <person name="de Appolonia F."/>
            <person name="Gambacorta A."/>
            <person name="Nicolaus B."/>
        </authorList>
    </citation>
    <scope>NUCLEOTIDE SEQUENCE [LARGE SCALE GENOMIC DNA]</scope>
    <source>
        <strain evidence="2 3">DSM 15939</strain>
    </source>
</reference>
<accession>A0A160F4Q7</accession>
<organism evidence="2 3">
    <name type="scientific">Anoxybacteroides amylolyticum</name>
    <dbReference type="NCBI Taxonomy" id="294699"/>
    <lineage>
        <taxon>Bacteria</taxon>
        <taxon>Bacillati</taxon>
        <taxon>Bacillota</taxon>
        <taxon>Bacilli</taxon>
        <taxon>Bacillales</taxon>
        <taxon>Anoxybacillaceae</taxon>
        <taxon>Anoxybacteroides</taxon>
    </lineage>
</organism>
<evidence type="ECO:0000313" key="2">
    <source>
        <dbReference type="EMBL" id="ANB61366.1"/>
    </source>
</evidence>
<protein>
    <submittedName>
        <fullName evidence="2">Putative membrane protein</fullName>
    </submittedName>
</protein>
<dbReference type="AlphaFoldDB" id="A0A160F4Q7"/>
<dbReference type="EMBL" id="CP015438">
    <property type="protein sequence ID" value="ANB61366.1"/>
    <property type="molecule type" value="Genomic_DNA"/>
</dbReference>
<dbReference type="KEGG" id="aamy:GFC30_1215"/>